<evidence type="ECO:0000313" key="3">
    <source>
        <dbReference type="EMBL" id="MSR91514.1"/>
    </source>
</evidence>
<dbReference type="InterPro" id="IPR029787">
    <property type="entry name" value="Nucleotide_cyclase"/>
</dbReference>
<dbReference type="PANTHER" id="PTHR45138:SF9">
    <property type="entry name" value="DIGUANYLATE CYCLASE DGCM-RELATED"/>
    <property type="match status" value="1"/>
</dbReference>
<accession>A0A7X2T1E6</accession>
<feature type="domain" description="GGDEF" evidence="2">
    <location>
        <begin position="1"/>
        <end position="100"/>
    </location>
</feature>
<dbReference type="AlphaFoldDB" id="A0A7X2T1E6"/>
<dbReference type="GO" id="GO:0043709">
    <property type="term" value="P:cell adhesion involved in single-species biofilm formation"/>
    <property type="evidence" value="ECO:0007669"/>
    <property type="project" value="TreeGrafter"/>
</dbReference>
<feature type="transmembrane region" description="Helical" evidence="1">
    <location>
        <begin position="64"/>
        <end position="85"/>
    </location>
</feature>
<dbReference type="Pfam" id="PF00990">
    <property type="entry name" value="GGDEF"/>
    <property type="match status" value="1"/>
</dbReference>
<dbReference type="GO" id="GO:0052621">
    <property type="term" value="F:diguanylate cyclase activity"/>
    <property type="evidence" value="ECO:0007669"/>
    <property type="project" value="TreeGrafter"/>
</dbReference>
<sequence>MCDIDYFKCINDTYGHLCGDEMLKCFASIIDEKAAQESGWTGRYGGEEFICLIPDKNADETYKIADVIFCLLIVACQKFILFHILDINFSLDYNFYVIRI</sequence>
<dbReference type="Gene3D" id="3.30.70.270">
    <property type="match status" value="1"/>
</dbReference>
<evidence type="ECO:0000313" key="4">
    <source>
        <dbReference type="Proteomes" id="UP000460287"/>
    </source>
</evidence>
<evidence type="ECO:0000259" key="2">
    <source>
        <dbReference type="PROSITE" id="PS50887"/>
    </source>
</evidence>
<organism evidence="3 4">
    <name type="scientific">Inconstantimicrobium porci</name>
    <dbReference type="NCBI Taxonomy" id="2652291"/>
    <lineage>
        <taxon>Bacteria</taxon>
        <taxon>Bacillati</taxon>
        <taxon>Bacillota</taxon>
        <taxon>Clostridia</taxon>
        <taxon>Eubacteriales</taxon>
        <taxon>Clostridiaceae</taxon>
        <taxon>Inconstantimicrobium</taxon>
    </lineage>
</organism>
<comment type="caution">
    <text evidence="3">The sequence shown here is derived from an EMBL/GenBank/DDBJ whole genome shotgun (WGS) entry which is preliminary data.</text>
</comment>
<dbReference type="NCBIfam" id="TIGR00254">
    <property type="entry name" value="GGDEF"/>
    <property type="match status" value="1"/>
</dbReference>
<keyword evidence="1" id="KW-1133">Transmembrane helix</keyword>
<reference evidence="3 4" key="1">
    <citation type="submission" date="2019-08" db="EMBL/GenBank/DDBJ databases">
        <title>In-depth cultivation of the pig gut microbiome towards novel bacterial diversity and tailored functional studies.</title>
        <authorList>
            <person name="Wylensek D."/>
            <person name="Hitch T.C.A."/>
            <person name="Clavel T."/>
        </authorList>
    </citation>
    <scope>NUCLEOTIDE SEQUENCE [LARGE SCALE GENOMIC DNA]</scope>
    <source>
        <strain evidence="3 4">WCA-383-APC-5B</strain>
    </source>
</reference>
<dbReference type="EMBL" id="VULX01000011">
    <property type="protein sequence ID" value="MSR91514.1"/>
    <property type="molecule type" value="Genomic_DNA"/>
</dbReference>
<dbReference type="GO" id="GO:1902201">
    <property type="term" value="P:negative regulation of bacterial-type flagellum-dependent cell motility"/>
    <property type="evidence" value="ECO:0007669"/>
    <property type="project" value="TreeGrafter"/>
</dbReference>
<name>A0A7X2T1E6_9CLOT</name>
<dbReference type="RefSeq" id="WP_154531404.1">
    <property type="nucleotide sequence ID" value="NZ_JAXFSD010000091.1"/>
</dbReference>
<dbReference type="SUPFAM" id="SSF55073">
    <property type="entry name" value="Nucleotide cyclase"/>
    <property type="match status" value="1"/>
</dbReference>
<dbReference type="CDD" id="cd01949">
    <property type="entry name" value="GGDEF"/>
    <property type="match status" value="1"/>
</dbReference>
<evidence type="ECO:0000256" key="1">
    <source>
        <dbReference type="SAM" id="Phobius"/>
    </source>
</evidence>
<dbReference type="InterPro" id="IPR050469">
    <property type="entry name" value="Diguanylate_Cyclase"/>
</dbReference>
<keyword evidence="1" id="KW-0812">Transmembrane</keyword>
<proteinExistence type="predicted"/>
<dbReference type="Proteomes" id="UP000460287">
    <property type="component" value="Unassembled WGS sequence"/>
</dbReference>
<dbReference type="PANTHER" id="PTHR45138">
    <property type="entry name" value="REGULATORY COMPONENTS OF SENSORY TRANSDUCTION SYSTEM"/>
    <property type="match status" value="1"/>
</dbReference>
<dbReference type="InterPro" id="IPR043128">
    <property type="entry name" value="Rev_trsase/Diguanyl_cyclase"/>
</dbReference>
<dbReference type="GO" id="GO:0005886">
    <property type="term" value="C:plasma membrane"/>
    <property type="evidence" value="ECO:0007669"/>
    <property type="project" value="TreeGrafter"/>
</dbReference>
<protein>
    <submittedName>
        <fullName evidence="3">GGDEF domain-containing protein</fullName>
    </submittedName>
</protein>
<keyword evidence="4" id="KW-1185">Reference proteome</keyword>
<gene>
    <name evidence="3" type="ORF">FYJ33_08850</name>
</gene>
<dbReference type="InterPro" id="IPR000160">
    <property type="entry name" value="GGDEF_dom"/>
</dbReference>
<keyword evidence="1" id="KW-0472">Membrane</keyword>
<dbReference type="PROSITE" id="PS50887">
    <property type="entry name" value="GGDEF"/>
    <property type="match status" value="1"/>
</dbReference>